<keyword evidence="3" id="KW-1185">Reference proteome</keyword>
<dbReference type="AlphaFoldDB" id="A0A2X0NA48"/>
<evidence type="ECO:0000313" key="2">
    <source>
        <dbReference type="EMBL" id="SDA02216.1"/>
    </source>
</evidence>
<evidence type="ECO:0000313" key="3">
    <source>
        <dbReference type="Proteomes" id="UP000249723"/>
    </source>
</evidence>
<sequence>MQHDKDLYSKCLNAFDVSGGSRPDEESTDYDDRPSRTDRLSDEPGLLKFYKSEWFTFWEESQVKDTDHLIRDFALTESGGPVPKTAESRKRAKPKTRVADIDTGDDDDALVDKQDEAADGANHEDERRRKARKADARAKVDPVCPGSLEPKTLPDAIPSSLTSQPTSSTADHADGLNTFLKTLTEIETGRFENEKEAAKHARVEAKAKVKGNLFSMIKLWEERHMSYQASGDWDRAEKAKERLARLNDQLFDKEDGSAEE</sequence>
<feature type="compositionally biased region" description="Basic and acidic residues" evidence="1">
    <location>
        <begin position="110"/>
        <end position="140"/>
    </location>
</feature>
<name>A0A2X0NA48_9BASI</name>
<proteinExistence type="predicted"/>
<organism evidence="2 3">
    <name type="scientific">Microbotryum saponariae</name>
    <dbReference type="NCBI Taxonomy" id="289078"/>
    <lineage>
        <taxon>Eukaryota</taxon>
        <taxon>Fungi</taxon>
        <taxon>Dikarya</taxon>
        <taxon>Basidiomycota</taxon>
        <taxon>Pucciniomycotina</taxon>
        <taxon>Microbotryomycetes</taxon>
        <taxon>Microbotryales</taxon>
        <taxon>Microbotryaceae</taxon>
        <taxon>Microbotryum</taxon>
    </lineage>
</organism>
<evidence type="ECO:0000256" key="1">
    <source>
        <dbReference type="SAM" id="MobiDB-lite"/>
    </source>
</evidence>
<protein>
    <submittedName>
        <fullName evidence="2">BZ3500_MvSof-1268-A1-R1_Chr7-3g09567 protein</fullName>
    </submittedName>
</protein>
<gene>
    <name evidence="2" type="ORF">BZ3500_MVSOF-1268-A1-R1_CHR7-3G09567</name>
</gene>
<feature type="region of interest" description="Disordered" evidence="1">
    <location>
        <begin position="15"/>
        <end position="42"/>
    </location>
</feature>
<dbReference type="EMBL" id="FMWP01000125">
    <property type="protein sequence ID" value="SDA02216.1"/>
    <property type="molecule type" value="Genomic_DNA"/>
</dbReference>
<reference evidence="3" key="1">
    <citation type="submission" date="2016-10" db="EMBL/GenBank/DDBJ databases">
        <authorList>
            <person name="Jeantristanb JTB J.-T."/>
            <person name="Ricardo R."/>
        </authorList>
    </citation>
    <scope>NUCLEOTIDE SEQUENCE [LARGE SCALE GENOMIC DNA]</scope>
</reference>
<feature type="compositionally biased region" description="Low complexity" evidence="1">
    <location>
        <begin position="158"/>
        <end position="169"/>
    </location>
</feature>
<feature type="compositionally biased region" description="Basic and acidic residues" evidence="1">
    <location>
        <begin position="22"/>
        <end position="42"/>
    </location>
</feature>
<dbReference type="Proteomes" id="UP000249723">
    <property type="component" value="Unassembled WGS sequence"/>
</dbReference>
<feature type="region of interest" description="Disordered" evidence="1">
    <location>
        <begin position="75"/>
        <end position="173"/>
    </location>
</feature>
<accession>A0A2X0NA48</accession>